<dbReference type="PANTHER" id="PTHR37563:SF2">
    <property type="entry name" value="PHYTANOYL-COA DIOXYGENASE FAMILY PROTEIN (AFU_ORTHOLOGUE AFUA_2G03330)"/>
    <property type="match status" value="1"/>
</dbReference>
<dbReference type="InterPro" id="IPR051961">
    <property type="entry name" value="Fungal_Metabolite_Diox"/>
</dbReference>
<organism evidence="1 2">
    <name type="scientific">Prorocentrum cordatum</name>
    <dbReference type="NCBI Taxonomy" id="2364126"/>
    <lineage>
        <taxon>Eukaryota</taxon>
        <taxon>Sar</taxon>
        <taxon>Alveolata</taxon>
        <taxon>Dinophyceae</taxon>
        <taxon>Prorocentrales</taxon>
        <taxon>Prorocentraceae</taxon>
        <taxon>Prorocentrum</taxon>
    </lineage>
</organism>
<dbReference type="Gene3D" id="2.60.120.620">
    <property type="entry name" value="q2cbj1_9rhob like domain"/>
    <property type="match status" value="1"/>
</dbReference>
<dbReference type="EMBL" id="CAUYUJ010015132">
    <property type="protein sequence ID" value="CAK0850265.1"/>
    <property type="molecule type" value="Genomic_DNA"/>
</dbReference>
<evidence type="ECO:0000313" key="1">
    <source>
        <dbReference type="EMBL" id="CAK0850265.1"/>
    </source>
</evidence>
<protein>
    <submittedName>
        <fullName evidence="1">Uncharacterized protein</fullName>
    </submittedName>
</protein>
<keyword evidence="2" id="KW-1185">Reference proteome</keyword>
<dbReference type="SUPFAM" id="SSF51197">
    <property type="entry name" value="Clavaminate synthase-like"/>
    <property type="match status" value="1"/>
</dbReference>
<name>A0ABN9TW63_9DINO</name>
<accession>A0ABN9TW63</accession>
<comment type="caution">
    <text evidence="1">The sequence shown here is derived from an EMBL/GenBank/DDBJ whole genome shotgun (WGS) entry which is preliminary data.</text>
</comment>
<dbReference type="PANTHER" id="PTHR37563">
    <property type="entry name" value="PHYTANOYL-COA DIOXYGENASE FAMILY PROTEIN (AFU_ORTHOLOGUE AFUA_2G03330)"/>
    <property type="match status" value="1"/>
</dbReference>
<gene>
    <name evidence="1" type="ORF">PCOR1329_LOCUS42702</name>
</gene>
<proteinExistence type="predicted"/>
<reference evidence="1" key="1">
    <citation type="submission" date="2023-10" db="EMBL/GenBank/DDBJ databases">
        <authorList>
            <person name="Chen Y."/>
            <person name="Shah S."/>
            <person name="Dougan E. K."/>
            <person name="Thang M."/>
            <person name="Chan C."/>
        </authorList>
    </citation>
    <scope>NUCLEOTIDE SEQUENCE [LARGE SCALE GENOMIC DNA]</scope>
</reference>
<evidence type="ECO:0000313" key="2">
    <source>
        <dbReference type="Proteomes" id="UP001189429"/>
    </source>
</evidence>
<sequence>MSAEDRLISVQRLVIGFYLYHSLRRLKRVDQTAIGQTPELPERSFYSSRVTESNGAVPRLQLAASAGSAVLFDLRLRHRGRGNGAEEGRAVLYTSYVQDWFRDGVNFRDRQTRAWDDMPEVTRRLFARLDGREYVRALEDALAARGVDVADLTSVSRHQRGKLEL</sequence>
<dbReference type="Proteomes" id="UP001189429">
    <property type="component" value="Unassembled WGS sequence"/>
</dbReference>